<dbReference type="Proteomes" id="UP000190744">
    <property type="component" value="Unassembled WGS sequence"/>
</dbReference>
<feature type="region of interest" description="Disordered" evidence="1">
    <location>
        <begin position="57"/>
        <end position="98"/>
    </location>
</feature>
<proteinExistence type="predicted"/>
<evidence type="ECO:0000256" key="1">
    <source>
        <dbReference type="SAM" id="MobiDB-lite"/>
    </source>
</evidence>
<accession>A0A1S9RPI6</accession>
<sequence length="98" mass="10803">MQDEVCSPPCRPRTCQYKTIYADPPRPVLQPEVLDNHTLAHGPMELESPVICTAPEDAVQPNTKEQIEPRKNRSPPPLSQGPQILQSSNPQSSATESC</sequence>
<dbReference type="AlphaFoldDB" id="A0A1S9RPI6"/>
<protein>
    <submittedName>
        <fullName evidence="2">Uncharacterized protein</fullName>
    </submittedName>
</protein>
<comment type="caution">
    <text evidence="2">The sequence shown here is derived from an EMBL/GenBank/DDBJ whole genome shotgun (WGS) entry which is preliminary data.</text>
</comment>
<reference evidence="3" key="1">
    <citation type="submission" date="2015-09" db="EMBL/GenBank/DDBJ databases">
        <authorList>
            <person name="Fill T.P."/>
            <person name="Baretta J.F."/>
            <person name="de Almeida L.G."/>
            <person name="Rocha M."/>
            <person name="de Souza D.H."/>
            <person name="Malavazi I."/>
            <person name="Cerdeira L.T."/>
            <person name="Hong H."/>
            <person name="Samborskyy M."/>
            <person name="de Vasconcelos A.T."/>
            <person name="Leadlay P."/>
            <person name="Rodrigues-Filho E."/>
        </authorList>
    </citation>
    <scope>NUCLEOTIDE SEQUENCE [LARGE SCALE GENOMIC DNA]</scope>
    <source>
        <strain evidence="3">LaBioMMi 136</strain>
    </source>
</reference>
<evidence type="ECO:0000313" key="2">
    <source>
        <dbReference type="EMBL" id="OOQ87449.1"/>
    </source>
</evidence>
<evidence type="ECO:0000313" key="3">
    <source>
        <dbReference type="Proteomes" id="UP000190744"/>
    </source>
</evidence>
<feature type="compositionally biased region" description="Polar residues" evidence="1">
    <location>
        <begin position="80"/>
        <end position="98"/>
    </location>
</feature>
<name>A0A1S9RPI6_PENBI</name>
<dbReference type="EMBL" id="LJBN01000124">
    <property type="protein sequence ID" value="OOQ87449.1"/>
    <property type="molecule type" value="Genomic_DNA"/>
</dbReference>
<organism evidence="2 3">
    <name type="scientific">Penicillium brasilianum</name>
    <dbReference type="NCBI Taxonomy" id="104259"/>
    <lineage>
        <taxon>Eukaryota</taxon>
        <taxon>Fungi</taxon>
        <taxon>Dikarya</taxon>
        <taxon>Ascomycota</taxon>
        <taxon>Pezizomycotina</taxon>
        <taxon>Eurotiomycetes</taxon>
        <taxon>Eurotiomycetidae</taxon>
        <taxon>Eurotiales</taxon>
        <taxon>Aspergillaceae</taxon>
        <taxon>Penicillium</taxon>
    </lineage>
</organism>
<gene>
    <name evidence="2" type="ORF">PEBR_20104</name>
</gene>